<evidence type="ECO:0008006" key="2">
    <source>
        <dbReference type="Google" id="ProtNLM"/>
    </source>
</evidence>
<name>A0A645J1L3_9ZZZZ</name>
<dbReference type="InterPro" id="IPR010982">
    <property type="entry name" value="Lambda_DNA-bd_dom_sf"/>
</dbReference>
<evidence type="ECO:0000313" key="1">
    <source>
        <dbReference type="EMBL" id="MPN57575.1"/>
    </source>
</evidence>
<dbReference type="EMBL" id="VSSQ01129241">
    <property type="protein sequence ID" value="MPN57575.1"/>
    <property type="molecule type" value="Genomic_DNA"/>
</dbReference>
<protein>
    <recommendedName>
        <fullName evidence="2">HTH cro/C1-type domain-containing protein</fullName>
    </recommendedName>
</protein>
<accession>A0A645J1L3</accession>
<comment type="caution">
    <text evidence="1">The sequence shown here is derived from an EMBL/GenBank/DDBJ whole genome shotgun (WGS) entry which is preliminary data.</text>
</comment>
<sequence>MEDHELLIITLERLGLSNREAAAILGLTPMTVSNYTTGAHKVKPAVWRSLLEYEARAIKRQAEIIARAVELGAPAPAPVKRRGRPRKPL</sequence>
<reference evidence="1" key="1">
    <citation type="submission" date="2019-08" db="EMBL/GenBank/DDBJ databases">
        <authorList>
            <person name="Kucharzyk K."/>
            <person name="Murdoch R.W."/>
            <person name="Higgins S."/>
            <person name="Loffler F."/>
        </authorList>
    </citation>
    <scope>NUCLEOTIDE SEQUENCE</scope>
</reference>
<dbReference type="AlphaFoldDB" id="A0A645J1L3"/>
<dbReference type="Gene3D" id="1.10.260.40">
    <property type="entry name" value="lambda repressor-like DNA-binding domains"/>
    <property type="match status" value="1"/>
</dbReference>
<organism evidence="1">
    <name type="scientific">bioreactor metagenome</name>
    <dbReference type="NCBI Taxonomy" id="1076179"/>
    <lineage>
        <taxon>unclassified sequences</taxon>
        <taxon>metagenomes</taxon>
        <taxon>ecological metagenomes</taxon>
    </lineage>
</organism>
<proteinExistence type="predicted"/>
<gene>
    <name evidence="1" type="ORF">SDC9_205269</name>
</gene>
<dbReference type="GO" id="GO:0003677">
    <property type="term" value="F:DNA binding"/>
    <property type="evidence" value="ECO:0007669"/>
    <property type="project" value="InterPro"/>
</dbReference>